<feature type="region of interest" description="Disordered" evidence="1">
    <location>
        <begin position="154"/>
        <end position="179"/>
    </location>
</feature>
<reference evidence="2" key="1">
    <citation type="journal article" date="2021" name="bioRxiv">
        <title>Whole Genome Assembly and Annotation of Northern Wild Rice, Zizania palustris L., Supports a Whole Genome Duplication in the Zizania Genus.</title>
        <authorList>
            <person name="Haas M."/>
            <person name="Kono T."/>
            <person name="Macchietto M."/>
            <person name="Millas R."/>
            <person name="McGilp L."/>
            <person name="Shao M."/>
            <person name="Duquette J."/>
            <person name="Hirsch C.N."/>
            <person name="Kimball J."/>
        </authorList>
    </citation>
    <scope>NUCLEOTIDE SEQUENCE</scope>
    <source>
        <tissue evidence="2">Fresh leaf tissue</tissue>
    </source>
</reference>
<protein>
    <submittedName>
        <fullName evidence="2">Uncharacterized protein</fullName>
    </submittedName>
</protein>
<dbReference type="Proteomes" id="UP000729402">
    <property type="component" value="Unassembled WGS sequence"/>
</dbReference>
<dbReference type="AlphaFoldDB" id="A0A8J5SV89"/>
<comment type="caution">
    <text evidence="2">The sequence shown here is derived from an EMBL/GenBank/DDBJ whole genome shotgun (WGS) entry which is preliminary data.</text>
</comment>
<sequence>MYGSAQDPATMSIDEKLDFLMVSMVWLMDQMATMNDHLDAHDHRLTLIEKKIDRASDGVVVLTNEGVKDKDGKVLPRLESPDDGGNHSGNDSRGTMNALSWRNEGAASVPHRSAHANPHHQQVCHAPKAMSLLGLHAAPPTARHARTCLGAPPQLAPLSRPFTGRPSTQEKKEPQVIHM</sequence>
<evidence type="ECO:0000256" key="1">
    <source>
        <dbReference type="SAM" id="MobiDB-lite"/>
    </source>
</evidence>
<feature type="compositionally biased region" description="Basic and acidic residues" evidence="1">
    <location>
        <begin position="168"/>
        <end position="179"/>
    </location>
</feature>
<evidence type="ECO:0000313" key="3">
    <source>
        <dbReference type="Proteomes" id="UP000729402"/>
    </source>
</evidence>
<keyword evidence="3" id="KW-1185">Reference proteome</keyword>
<dbReference type="EMBL" id="JAAALK010000286">
    <property type="protein sequence ID" value="KAG8062196.1"/>
    <property type="molecule type" value="Genomic_DNA"/>
</dbReference>
<reference evidence="2" key="2">
    <citation type="submission" date="2021-02" db="EMBL/GenBank/DDBJ databases">
        <authorList>
            <person name="Kimball J.A."/>
            <person name="Haas M.W."/>
            <person name="Macchietto M."/>
            <person name="Kono T."/>
            <person name="Duquette J."/>
            <person name="Shao M."/>
        </authorList>
    </citation>
    <scope>NUCLEOTIDE SEQUENCE</scope>
    <source>
        <tissue evidence="2">Fresh leaf tissue</tissue>
    </source>
</reference>
<proteinExistence type="predicted"/>
<organism evidence="2 3">
    <name type="scientific">Zizania palustris</name>
    <name type="common">Northern wild rice</name>
    <dbReference type="NCBI Taxonomy" id="103762"/>
    <lineage>
        <taxon>Eukaryota</taxon>
        <taxon>Viridiplantae</taxon>
        <taxon>Streptophyta</taxon>
        <taxon>Embryophyta</taxon>
        <taxon>Tracheophyta</taxon>
        <taxon>Spermatophyta</taxon>
        <taxon>Magnoliopsida</taxon>
        <taxon>Liliopsida</taxon>
        <taxon>Poales</taxon>
        <taxon>Poaceae</taxon>
        <taxon>BOP clade</taxon>
        <taxon>Oryzoideae</taxon>
        <taxon>Oryzeae</taxon>
        <taxon>Zizaniinae</taxon>
        <taxon>Zizania</taxon>
    </lineage>
</organism>
<name>A0A8J5SV89_ZIZPA</name>
<feature type="compositionally biased region" description="Polar residues" evidence="1">
    <location>
        <begin position="88"/>
        <end position="97"/>
    </location>
</feature>
<feature type="region of interest" description="Disordered" evidence="1">
    <location>
        <begin position="71"/>
        <end position="97"/>
    </location>
</feature>
<gene>
    <name evidence="2" type="ORF">GUJ93_ZPchr0003g16562</name>
</gene>
<feature type="compositionally biased region" description="Basic and acidic residues" evidence="1">
    <location>
        <begin position="71"/>
        <end position="80"/>
    </location>
</feature>
<evidence type="ECO:0000313" key="2">
    <source>
        <dbReference type="EMBL" id="KAG8062196.1"/>
    </source>
</evidence>
<accession>A0A8J5SV89</accession>